<evidence type="ECO:0000259" key="11">
    <source>
        <dbReference type="PROSITE" id="PS51755"/>
    </source>
</evidence>
<evidence type="ECO:0000256" key="8">
    <source>
        <dbReference type="PROSITE-ProRule" id="PRU00169"/>
    </source>
</evidence>
<dbReference type="InterPro" id="IPR011006">
    <property type="entry name" value="CheY-like_superfamily"/>
</dbReference>
<feature type="domain" description="OmpR/PhoB-type" evidence="11">
    <location>
        <begin position="127"/>
        <end position="226"/>
    </location>
</feature>
<keyword evidence="7" id="KW-0804">Transcription</keyword>
<dbReference type="SUPFAM" id="SSF46894">
    <property type="entry name" value="C-terminal effector domain of the bipartite response regulators"/>
    <property type="match status" value="1"/>
</dbReference>
<evidence type="ECO:0000256" key="9">
    <source>
        <dbReference type="PROSITE-ProRule" id="PRU01091"/>
    </source>
</evidence>
<sequence>MMTRILVIDDEPQIRRFLNISLSSQGYSILEAEDGAKGLKAAALDAPDMIILDLGLPDMDGQEVLKSLRDFFKGPVIVLSVRDSEREKVMALDSGCNDYVEKPFGVNELLARIRAVLRTFSGIEVPPTGYDDGRLVVDLLNRRVALNGDDVHLSKKEFELLQMLISYPGRILTQQHLLREIWGAHHTKDTHYLRIFIGRLRSKLEDDPTNPHYIETEAGVGYRFIGIEKQGERSGPEK</sequence>
<accession>A0A1H9IN38</accession>
<dbReference type="PANTHER" id="PTHR48111:SF50">
    <property type="entry name" value="KDP OPERON TRANSCRIPTIONAL REGULATORY PROTEIN KDPE"/>
    <property type="match status" value="1"/>
</dbReference>
<dbReference type="PROSITE" id="PS51755">
    <property type="entry name" value="OMPR_PHOB"/>
    <property type="match status" value="1"/>
</dbReference>
<dbReference type="Gene3D" id="6.10.250.690">
    <property type="match status" value="1"/>
</dbReference>
<dbReference type="InterPro" id="IPR039420">
    <property type="entry name" value="WalR-like"/>
</dbReference>
<gene>
    <name evidence="12" type="ORF">SAMN03080615_02663</name>
</gene>
<protein>
    <submittedName>
        <fullName evidence="12">Two-component system, OmpR family, KDP operon response regulator KdpE</fullName>
    </submittedName>
</protein>
<keyword evidence="13" id="KW-1185">Reference proteome</keyword>
<organism evidence="12 13">
    <name type="scientific">Amphritea atlantica</name>
    <dbReference type="NCBI Taxonomy" id="355243"/>
    <lineage>
        <taxon>Bacteria</taxon>
        <taxon>Pseudomonadati</taxon>
        <taxon>Pseudomonadota</taxon>
        <taxon>Gammaproteobacteria</taxon>
        <taxon>Oceanospirillales</taxon>
        <taxon>Oceanospirillaceae</taxon>
        <taxon>Amphritea</taxon>
    </lineage>
</organism>
<dbReference type="InterPro" id="IPR036388">
    <property type="entry name" value="WH-like_DNA-bd_sf"/>
</dbReference>
<dbReference type="RefSeq" id="WP_376787864.1">
    <property type="nucleotide sequence ID" value="NZ_AP025284.1"/>
</dbReference>
<dbReference type="SUPFAM" id="SSF52172">
    <property type="entry name" value="CheY-like"/>
    <property type="match status" value="1"/>
</dbReference>
<dbReference type="InterPro" id="IPR001789">
    <property type="entry name" value="Sig_transdc_resp-reg_receiver"/>
</dbReference>
<evidence type="ECO:0000313" key="13">
    <source>
        <dbReference type="Proteomes" id="UP000198749"/>
    </source>
</evidence>
<dbReference type="Gene3D" id="1.10.10.10">
    <property type="entry name" value="Winged helix-like DNA-binding domain superfamily/Winged helix DNA-binding domain"/>
    <property type="match status" value="1"/>
</dbReference>
<dbReference type="GO" id="GO:0005829">
    <property type="term" value="C:cytosol"/>
    <property type="evidence" value="ECO:0007669"/>
    <property type="project" value="TreeGrafter"/>
</dbReference>
<dbReference type="GO" id="GO:0045893">
    <property type="term" value="P:positive regulation of DNA-templated transcription"/>
    <property type="evidence" value="ECO:0007669"/>
    <property type="project" value="UniProtKB-ARBA"/>
</dbReference>
<evidence type="ECO:0000256" key="3">
    <source>
        <dbReference type="ARBA" id="ARBA00022553"/>
    </source>
</evidence>
<keyword evidence="4" id="KW-0902">Two-component regulatory system</keyword>
<dbReference type="InterPro" id="IPR001867">
    <property type="entry name" value="OmpR/PhoB-type_DNA-bd"/>
</dbReference>
<dbReference type="PANTHER" id="PTHR48111">
    <property type="entry name" value="REGULATOR OF RPOS"/>
    <property type="match status" value="1"/>
</dbReference>
<dbReference type="EMBL" id="FOGB01000007">
    <property type="protein sequence ID" value="SEQ76004.1"/>
    <property type="molecule type" value="Genomic_DNA"/>
</dbReference>
<dbReference type="Pfam" id="PF00486">
    <property type="entry name" value="Trans_reg_C"/>
    <property type="match status" value="1"/>
</dbReference>
<feature type="domain" description="Response regulatory" evidence="10">
    <location>
        <begin position="4"/>
        <end position="117"/>
    </location>
</feature>
<dbReference type="AlphaFoldDB" id="A0A1H9IN38"/>
<dbReference type="GO" id="GO:0000156">
    <property type="term" value="F:phosphorelay response regulator activity"/>
    <property type="evidence" value="ECO:0007669"/>
    <property type="project" value="TreeGrafter"/>
</dbReference>
<evidence type="ECO:0000256" key="7">
    <source>
        <dbReference type="ARBA" id="ARBA00023163"/>
    </source>
</evidence>
<evidence type="ECO:0000256" key="2">
    <source>
        <dbReference type="ARBA" id="ARBA00022490"/>
    </source>
</evidence>
<dbReference type="CDD" id="cd00383">
    <property type="entry name" value="trans_reg_C"/>
    <property type="match status" value="1"/>
</dbReference>
<dbReference type="Gene3D" id="3.40.50.2300">
    <property type="match status" value="1"/>
</dbReference>
<comment type="subcellular location">
    <subcellularLocation>
        <location evidence="1">Cytoplasm</location>
    </subcellularLocation>
</comment>
<dbReference type="GO" id="GO:0000987">
    <property type="term" value="F:cis-regulatory region sequence-specific DNA binding"/>
    <property type="evidence" value="ECO:0007669"/>
    <property type="project" value="UniProtKB-ARBA"/>
</dbReference>
<dbReference type="SMART" id="SM00862">
    <property type="entry name" value="Trans_reg_C"/>
    <property type="match status" value="1"/>
</dbReference>
<reference evidence="13" key="1">
    <citation type="submission" date="2016-10" db="EMBL/GenBank/DDBJ databases">
        <authorList>
            <person name="Varghese N."/>
            <person name="Submissions S."/>
        </authorList>
    </citation>
    <scope>NUCLEOTIDE SEQUENCE [LARGE SCALE GENOMIC DNA]</scope>
    <source>
        <strain evidence="13">DSM 18887</strain>
    </source>
</reference>
<dbReference type="GO" id="GO:0042802">
    <property type="term" value="F:identical protein binding"/>
    <property type="evidence" value="ECO:0007669"/>
    <property type="project" value="UniProtKB-ARBA"/>
</dbReference>
<dbReference type="STRING" id="355243.SAMN03080615_02663"/>
<dbReference type="FunFam" id="3.40.50.2300:FF:000021">
    <property type="entry name" value="Two-component system response regulator KdpE"/>
    <property type="match status" value="1"/>
</dbReference>
<feature type="modified residue" description="4-aspartylphosphate" evidence="8">
    <location>
        <position position="53"/>
    </location>
</feature>
<dbReference type="GO" id="GO:0032993">
    <property type="term" value="C:protein-DNA complex"/>
    <property type="evidence" value="ECO:0007669"/>
    <property type="project" value="TreeGrafter"/>
</dbReference>
<dbReference type="Proteomes" id="UP000198749">
    <property type="component" value="Unassembled WGS sequence"/>
</dbReference>
<evidence type="ECO:0000313" key="12">
    <source>
        <dbReference type="EMBL" id="SEQ76004.1"/>
    </source>
</evidence>
<evidence type="ECO:0000256" key="5">
    <source>
        <dbReference type="ARBA" id="ARBA00023015"/>
    </source>
</evidence>
<keyword evidence="6 9" id="KW-0238">DNA-binding</keyword>
<dbReference type="PROSITE" id="PS50110">
    <property type="entry name" value="RESPONSE_REGULATORY"/>
    <property type="match status" value="1"/>
</dbReference>
<name>A0A1H9IN38_9GAMM</name>
<dbReference type="CDD" id="cd17620">
    <property type="entry name" value="REC_OmpR_KdpE-like"/>
    <property type="match status" value="1"/>
</dbReference>
<feature type="DNA-binding region" description="OmpR/PhoB-type" evidence="9">
    <location>
        <begin position="127"/>
        <end position="226"/>
    </location>
</feature>
<evidence type="ECO:0000259" key="10">
    <source>
        <dbReference type="PROSITE" id="PS50110"/>
    </source>
</evidence>
<keyword evidence="2" id="KW-0963">Cytoplasm</keyword>
<dbReference type="Pfam" id="PF00072">
    <property type="entry name" value="Response_reg"/>
    <property type="match status" value="1"/>
</dbReference>
<proteinExistence type="predicted"/>
<dbReference type="SMART" id="SM00448">
    <property type="entry name" value="REC"/>
    <property type="match status" value="1"/>
</dbReference>
<dbReference type="InterPro" id="IPR016032">
    <property type="entry name" value="Sig_transdc_resp-reg_C-effctor"/>
</dbReference>
<evidence type="ECO:0000256" key="4">
    <source>
        <dbReference type="ARBA" id="ARBA00023012"/>
    </source>
</evidence>
<evidence type="ECO:0000256" key="6">
    <source>
        <dbReference type="ARBA" id="ARBA00023125"/>
    </source>
</evidence>
<keyword evidence="5" id="KW-0805">Transcription regulation</keyword>
<keyword evidence="3 8" id="KW-0597">Phosphoprotein</keyword>
<evidence type="ECO:0000256" key="1">
    <source>
        <dbReference type="ARBA" id="ARBA00004496"/>
    </source>
</evidence>